<proteinExistence type="predicted"/>
<dbReference type="Proteomes" id="UP000183639">
    <property type="component" value="Unassembled WGS sequence"/>
</dbReference>
<protein>
    <recommendedName>
        <fullName evidence="4">Lipoprotein</fullName>
    </recommendedName>
</protein>
<dbReference type="RefSeq" id="WP_075442815.1">
    <property type="nucleotide sequence ID" value="NZ_FOQK01000008.1"/>
</dbReference>
<evidence type="ECO:0000313" key="3">
    <source>
        <dbReference type="Proteomes" id="UP000183639"/>
    </source>
</evidence>
<keyword evidence="1" id="KW-0732">Signal</keyword>
<evidence type="ECO:0000313" key="2">
    <source>
        <dbReference type="EMBL" id="SFH90861.1"/>
    </source>
</evidence>
<evidence type="ECO:0000256" key="1">
    <source>
        <dbReference type="SAM" id="SignalP"/>
    </source>
</evidence>
<accession>A0A1I3DWM8</accession>
<name>A0A1I3DWM8_SELRU</name>
<sequence length="200" mass="22742">MRRIALLAFLVMLFLTAAASAAERVPLRVAQLPLRVQSCYQPSQQVIDGLERQVDRSLHVPLNETLKAVEFIPERQCLAALAETADEVGGKPRLKDIVKPLAAKLQADLVVVPVVTGYEQYTYMSWNWRRGQILHSYAAVQIVGYDRKKDEVFKKEGSRRYDDEYMPSGEVTRLVAEAMDDALREAAVHDRVWSWKTNIK</sequence>
<dbReference type="AlphaFoldDB" id="A0A1I3DWM8"/>
<evidence type="ECO:0008006" key="4">
    <source>
        <dbReference type="Google" id="ProtNLM"/>
    </source>
</evidence>
<reference evidence="2 3" key="1">
    <citation type="submission" date="2016-10" db="EMBL/GenBank/DDBJ databases">
        <authorList>
            <person name="de Groot N.N."/>
        </authorList>
    </citation>
    <scope>NUCLEOTIDE SEQUENCE [LARGE SCALE GENOMIC DNA]</scope>
    <source>
        <strain evidence="2 3">Z108</strain>
    </source>
</reference>
<dbReference type="OrthoDB" id="1665340at2"/>
<organism evidence="2 3">
    <name type="scientific">Selenomonas ruminantium</name>
    <dbReference type="NCBI Taxonomy" id="971"/>
    <lineage>
        <taxon>Bacteria</taxon>
        <taxon>Bacillati</taxon>
        <taxon>Bacillota</taxon>
        <taxon>Negativicutes</taxon>
        <taxon>Selenomonadales</taxon>
        <taxon>Selenomonadaceae</taxon>
        <taxon>Selenomonas</taxon>
    </lineage>
</organism>
<feature type="chain" id="PRO_5010271422" description="Lipoprotein" evidence="1">
    <location>
        <begin position="22"/>
        <end position="200"/>
    </location>
</feature>
<dbReference type="EMBL" id="FOQK01000008">
    <property type="protein sequence ID" value="SFH90861.1"/>
    <property type="molecule type" value="Genomic_DNA"/>
</dbReference>
<feature type="signal peptide" evidence="1">
    <location>
        <begin position="1"/>
        <end position="21"/>
    </location>
</feature>
<gene>
    <name evidence="2" type="ORF">SAMN04487861_10823</name>
</gene>